<evidence type="ECO:0000256" key="2">
    <source>
        <dbReference type="SAM" id="MobiDB-lite"/>
    </source>
</evidence>
<dbReference type="KEGG" id="ppsc:EHS13_20600"/>
<sequence>MKTIQRTDWHPTLLDPTGTREAKPRISGKTMIMDKGLGWNAFEDMLETAASHVDMIKIGFGTSPLYPHHVIKQKIEAAKARHISVYPGGTFLEVAVANNLVDEYFQTVRNLGFTGVEVSDGTIELDRSARSRLILKGLDAGLTVYTEYGKKCWGSTIELRSLIQTVAMDVRLGAELVTIEGRESGVGVGIFDQNGDCKDEQILEVLANIPNRNLLLWEAPQKSQQVHLIRMLGPEINLGNIGAQDILALEALRRGLRSDTFIFPNQPKAEEIYELNYDI</sequence>
<dbReference type="SUPFAM" id="SSF102110">
    <property type="entry name" value="(2r)-phospho-3-sulfolactate synthase ComA"/>
    <property type="match status" value="1"/>
</dbReference>
<keyword evidence="4" id="KW-1185">Reference proteome</keyword>
<dbReference type="InterPro" id="IPR003830">
    <property type="entry name" value="ComA_synth"/>
</dbReference>
<dbReference type="OrthoDB" id="7809088at2"/>
<dbReference type="Gene3D" id="3.20.20.70">
    <property type="entry name" value="Aldolase class I"/>
    <property type="match status" value="1"/>
</dbReference>
<dbReference type="EMBL" id="CP034235">
    <property type="protein sequence ID" value="QGQ97116.1"/>
    <property type="molecule type" value="Genomic_DNA"/>
</dbReference>
<dbReference type="Proteomes" id="UP000426246">
    <property type="component" value="Chromosome"/>
</dbReference>
<dbReference type="PANTHER" id="PTHR48413">
    <property type="match status" value="1"/>
</dbReference>
<proteinExistence type="inferred from homology"/>
<evidence type="ECO:0000313" key="4">
    <source>
        <dbReference type="Proteomes" id="UP000426246"/>
    </source>
</evidence>
<dbReference type="InterPro" id="IPR036112">
    <property type="entry name" value="ComA_synth_sf"/>
</dbReference>
<comment type="similarity">
    <text evidence="1">Belongs to the phosphosulfolactate synthase family.</text>
</comment>
<gene>
    <name evidence="3" type="ORF">EHS13_20600</name>
</gene>
<dbReference type="PANTHER" id="PTHR48413:SF1">
    <property type="entry name" value="PROTEIN HEAT-STRESS-ASSOCIATED 32"/>
    <property type="match status" value="1"/>
</dbReference>
<organism evidence="3 4">
    <name type="scientific">Paenibacillus psychroresistens</name>
    <dbReference type="NCBI Taxonomy" id="1778678"/>
    <lineage>
        <taxon>Bacteria</taxon>
        <taxon>Bacillati</taxon>
        <taxon>Bacillota</taxon>
        <taxon>Bacilli</taxon>
        <taxon>Bacillales</taxon>
        <taxon>Paenibacillaceae</taxon>
        <taxon>Paenibacillus</taxon>
    </lineage>
</organism>
<dbReference type="AlphaFoldDB" id="A0A6B8RP18"/>
<dbReference type="InterPro" id="IPR013785">
    <property type="entry name" value="Aldolase_TIM"/>
</dbReference>
<protein>
    <submittedName>
        <fullName evidence="3">Phosphosulfolactate synthase</fullName>
    </submittedName>
</protein>
<dbReference type="RefSeq" id="WP_155702217.1">
    <property type="nucleotide sequence ID" value="NZ_CP034235.1"/>
</dbReference>
<evidence type="ECO:0000313" key="3">
    <source>
        <dbReference type="EMBL" id="QGQ97116.1"/>
    </source>
</evidence>
<dbReference type="Pfam" id="PF02679">
    <property type="entry name" value="ComA"/>
    <property type="match status" value="1"/>
</dbReference>
<reference evidence="4" key="1">
    <citation type="submission" date="2018-11" db="EMBL/GenBank/DDBJ databases">
        <title>Complete genome sequence of Paenibacillus sp. ML311-T8.</title>
        <authorList>
            <person name="Nam Y.-D."/>
            <person name="Kang J."/>
            <person name="Chung W.-H."/>
            <person name="Park Y.S."/>
        </authorList>
    </citation>
    <scope>NUCLEOTIDE SEQUENCE [LARGE SCALE GENOMIC DNA]</scope>
    <source>
        <strain evidence="4">ML311-T8</strain>
    </source>
</reference>
<feature type="region of interest" description="Disordered" evidence="2">
    <location>
        <begin position="1"/>
        <end position="22"/>
    </location>
</feature>
<accession>A0A6B8RP18</accession>
<evidence type="ECO:0000256" key="1">
    <source>
        <dbReference type="ARBA" id="ARBA00010424"/>
    </source>
</evidence>
<name>A0A6B8RP18_9BACL</name>